<feature type="region of interest" description="Disordered" evidence="2">
    <location>
        <begin position="289"/>
        <end position="361"/>
    </location>
</feature>
<dbReference type="InParanoid" id="A0A4Q1BNC8"/>
<feature type="compositionally biased region" description="Polar residues" evidence="2">
    <location>
        <begin position="347"/>
        <end position="356"/>
    </location>
</feature>
<feature type="compositionally biased region" description="Low complexity" evidence="2">
    <location>
        <begin position="29"/>
        <end position="38"/>
    </location>
</feature>
<name>A0A4Q1BNC8_TREME</name>
<evidence type="ECO:0000256" key="2">
    <source>
        <dbReference type="SAM" id="MobiDB-lite"/>
    </source>
</evidence>
<dbReference type="InterPro" id="IPR000198">
    <property type="entry name" value="RhoGAP_dom"/>
</dbReference>
<dbReference type="GO" id="GO:0005737">
    <property type="term" value="C:cytoplasm"/>
    <property type="evidence" value="ECO:0007669"/>
    <property type="project" value="TreeGrafter"/>
</dbReference>
<evidence type="ECO:0000313" key="6">
    <source>
        <dbReference type="EMBL" id="RXK39212.1"/>
    </source>
</evidence>
<dbReference type="Gene3D" id="1.10.555.10">
    <property type="entry name" value="Rho GTPase activation protein"/>
    <property type="match status" value="1"/>
</dbReference>
<dbReference type="GO" id="GO:0035091">
    <property type="term" value="F:phosphatidylinositol binding"/>
    <property type="evidence" value="ECO:0007669"/>
    <property type="project" value="InterPro"/>
</dbReference>
<dbReference type="InterPro" id="IPR050729">
    <property type="entry name" value="Rho-GAP"/>
</dbReference>
<feature type="compositionally biased region" description="Low complexity" evidence="2">
    <location>
        <begin position="837"/>
        <end position="866"/>
    </location>
</feature>
<feature type="region of interest" description="Disordered" evidence="2">
    <location>
        <begin position="403"/>
        <end position="504"/>
    </location>
</feature>
<dbReference type="InterPro" id="IPR011993">
    <property type="entry name" value="PH-like_dom_sf"/>
</dbReference>
<evidence type="ECO:0000256" key="1">
    <source>
        <dbReference type="ARBA" id="ARBA00022468"/>
    </source>
</evidence>
<feature type="compositionally biased region" description="Pro residues" evidence="2">
    <location>
        <begin position="418"/>
        <end position="432"/>
    </location>
</feature>
<feature type="domain" description="Rho-GAP" evidence="5">
    <location>
        <begin position="950"/>
        <end position="1146"/>
    </location>
</feature>
<dbReference type="PROSITE" id="PS50238">
    <property type="entry name" value="RHOGAP"/>
    <property type="match status" value="1"/>
</dbReference>
<dbReference type="SMART" id="SM00233">
    <property type="entry name" value="PH"/>
    <property type="match status" value="1"/>
</dbReference>
<dbReference type="InterPro" id="IPR001683">
    <property type="entry name" value="PX_dom"/>
</dbReference>
<dbReference type="PROSITE" id="PS50003">
    <property type="entry name" value="PH_DOMAIN"/>
    <property type="match status" value="1"/>
</dbReference>
<feature type="compositionally biased region" description="Low complexity" evidence="2">
    <location>
        <begin position="876"/>
        <end position="887"/>
    </location>
</feature>
<feature type="region of interest" description="Disordered" evidence="2">
    <location>
        <begin position="908"/>
        <end position="935"/>
    </location>
</feature>
<accession>A0A4Q1BNC8</accession>
<feature type="compositionally biased region" description="Low complexity" evidence="2">
    <location>
        <begin position="177"/>
        <end position="186"/>
    </location>
</feature>
<feature type="region of interest" description="Disordered" evidence="2">
    <location>
        <begin position="135"/>
        <end position="261"/>
    </location>
</feature>
<feature type="region of interest" description="Disordered" evidence="2">
    <location>
        <begin position="755"/>
        <end position="895"/>
    </location>
</feature>
<sequence length="1374" mass="149918">MSTATASPILSHLASPSTHQQTPRPRHPASPQASPQQPGNVLRSGSPRSGTTVGMDLDGVLKSYNGDMRKALESLFAEKTSLQAQNTQLWKLIEKQRTQTSGLMADCERLRTERDKAVSRLASLGLEAPIKKMSSSASSSSAFGLGIRTEPPTPPQIRRHNSDRDDTGARGVPPPRSASGAGPSASLHVDERPFVSPKSVEAHEPPYMSSRSMEGRESSIVSSTSSNGDHAPVSLTKSADRSSTAASSTFLGENMKTPTLLPSPMLEEIRRESRMVFPPEVTSFMSLADSPQEATHTIPPQNPSRNAIPASESQDQTIITFGESHSQNSIPSSSSNLNLSPPSQYSTSPSVSMTSDMTAPSSMTLSTLASTAEVNEEYENDIRSTEPSRFNQMSIQMLQTPTLELPPRTSSVRSLTPPTHPVVFPEPQPHPKSPSFSQTQTNEINPPRQSYETSAMSTPRPSFVPSDDQRSEYTRVEYEDEKGSNVDYEDTKERKDRENSLASIETQRPAPLPRLTLSLLPHARISIPTSNIFPNQLGRDVLCFVVSISLRPPNAQPVMWSVAKLFSAFIDLDQKVRSKNKKGRKEWKNMVAPLPDGKAWKDFAPSKIDQRKAALEAYLQSLLVAPLSDKSDLCEFLCSDPVQERLNVERKEGYLTKKGKNFGGWKTRYFVLDGPVMEYYEARGGPHLGSIIITNAQIGRQNRPSDSTDDRDFRHAFLIIEMGKKGNTQRHVLCAESDIERDSWIDFLVRQVDPVPPPAPSQQLSAAMSSTQLPPRRRSVSIKKQSKDVVVTAAQPISSMTSSDSKFSNVPSPSLFNSMESQKSLQAPQPPGMSNRSVSSGSPTSLPSYSSEPLQPSQSQASSQYPDNSSISSVEPITQTQTQTPTPRNQKRQSVMPIKQPYTASYLNSLSASGLPPPQEKERDRKAKSGRFWQSFGKTPEKPFRPVFSVPLSDSISVASVAGLPAIVFRCIEWLEIKSAQDEEGIYRLSGSSAVIKGLKEKFDIEGDLNLVQQDENWDPHAIAGLLKTYLRELPQSVLTRELHSRFLSVMDLIDSNSRVMELRRLVTDLPSSNYILLRALTAHLILIVGNSMKNKMTLRNIGIVFSPTLGIPAGIFSELVCHFGQIFDDEPMEGEGLNDNEGGLVADAGGVGGSAAGGNGNGVGIGGKDNNEELGYRDVQGNEEGEEGTIKRNRNSLLYQASGADRLLGLQGRNLDPALDEDSESDETNSEALSIPSLVSMQSGQSAHSNRSVHSDISGESSRSYRSDMDRSIKQNDRYKDVPDRNRQRQEFPDNTNRQRQEVSENINGLSSPTPSTPRPEYPSAAAVRKAKAAARGLTLDPGGRTNSGIGMGMGMGTAGLPVSPRPGIGMEG</sequence>
<feature type="domain" description="PX" evidence="4">
    <location>
        <begin position="522"/>
        <end position="644"/>
    </location>
</feature>
<feature type="compositionally biased region" description="Polar residues" evidence="2">
    <location>
        <begin position="292"/>
        <end position="319"/>
    </location>
</feature>
<feature type="domain" description="PH" evidence="3">
    <location>
        <begin position="648"/>
        <end position="753"/>
    </location>
</feature>
<dbReference type="GO" id="GO:0005096">
    <property type="term" value="F:GTPase activator activity"/>
    <property type="evidence" value="ECO:0007669"/>
    <property type="project" value="UniProtKB-KW"/>
</dbReference>
<dbReference type="SUPFAM" id="SSF48350">
    <property type="entry name" value="GTPase activation domain, GAP"/>
    <property type="match status" value="1"/>
</dbReference>
<evidence type="ECO:0000259" key="3">
    <source>
        <dbReference type="PROSITE" id="PS50003"/>
    </source>
</evidence>
<feature type="compositionally biased region" description="Low complexity" evidence="2">
    <location>
        <begin position="324"/>
        <end position="346"/>
    </location>
</feature>
<dbReference type="OrthoDB" id="185175at2759"/>
<dbReference type="GO" id="GO:0007165">
    <property type="term" value="P:signal transduction"/>
    <property type="evidence" value="ECO:0007669"/>
    <property type="project" value="InterPro"/>
</dbReference>
<dbReference type="PROSITE" id="PS50195">
    <property type="entry name" value="PX"/>
    <property type="match status" value="1"/>
</dbReference>
<feature type="compositionally biased region" description="Polar residues" evidence="2">
    <location>
        <begin position="403"/>
        <end position="417"/>
    </location>
</feature>
<dbReference type="Gene3D" id="2.30.29.30">
    <property type="entry name" value="Pleckstrin-homology domain (PH domain)/Phosphotyrosine-binding domain (PTB)"/>
    <property type="match status" value="1"/>
</dbReference>
<feature type="region of interest" description="Disordered" evidence="2">
    <location>
        <begin position="1241"/>
        <end position="1374"/>
    </location>
</feature>
<dbReference type="SUPFAM" id="SSF64268">
    <property type="entry name" value="PX domain"/>
    <property type="match status" value="1"/>
</dbReference>
<feature type="region of interest" description="Disordered" evidence="2">
    <location>
        <begin position="1157"/>
        <end position="1176"/>
    </location>
</feature>
<organism evidence="6 7">
    <name type="scientific">Tremella mesenterica</name>
    <name type="common">Jelly fungus</name>
    <dbReference type="NCBI Taxonomy" id="5217"/>
    <lineage>
        <taxon>Eukaryota</taxon>
        <taxon>Fungi</taxon>
        <taxon>Dikarya</taxon>
        <taxon>Basidiomycota</taxon>
        <taxon>Agaricomycotina</taxon>
        <taxon>Tremellomycetes</taxon>
        <taxon>Tremellales</taxon>
        <taxon>Tremellaceae</taxon>
        <taxon>Tremella</taxon>
    </lineage>
</organism>
<dbReference type="VEuPathDB" id="FungiDB:TREMEDRAFT_27278"/>
<protein>
    <recommendedName>
        <fullName evidence="8">RalA-binding protein 1</fullName>
    </recommendedName>
</protein>
<dbReference type="Pfam" id="PF00787">
    <property type="entry name" value="PX"/>
    <property type="match status" value="1"/>
</dbReference>
<feature type="compositionally biased region" description="Basic and acidic residues" evidence="2">
    <location>
        <begin position="467"/>
        <end position="499"/>
    </location>
</feature>
<reference evidence="6 7" key="1">
    <citation type="submission" date="2016-06" db="EMBL/GenBank/DDBJ databases">
        <title>Evolution of pathogenesis and genome organization in the Tremellales.</title>
        <authorList>
            <person name="Cuomo C."/>
            <person name="Litvintseva A."/>
            <person name="Heitman J."/>
            <person name="Chen Y."/>
            <person name="Sun S."/>
            <person name="Springer D."/>
            <person name="Dromer F."/>
            <person name="Young S."/>
            <person name="Zeng Q."/>
            <person name="Chapman S."/>
            <person name="Gujja S."/>
            <person name="Saif S."/>
            <person name="Birren B."/>
        </authorList>
    </citation>
    <scope>NUCLEOTIDE SEQUENCE [LARGE SCALE GENOMIC DNA]</scope>
    <source>
        <strain evidence="6 7">ATCC 28783</strain>
    </source>
</reference>
<dbReference type="STRING" id="5217.A0A4Q1BNC8"/>
<dbReference type="CDD" id="cd13277">
    <property type="entry name" value="PH_Bem3"/>
    <property type="match status" value="1"/>
</dbReference>
<dbReference type="Proteomes" id="UP000289152">
    <property type="component" value="Unassembled WGS sequence"/>
</dbReference>
<feature type="compositionally biased region" description="Polar residues" evidence="2">
    <location>
        <begin position="1"/>
        <end position="22"/>
    </location>
</feature>
<evidence type="ECO:0000259" key="5">
    <source>
        <dbReference type="PROSITE" id="PS50238"/>
    </source>
</evidence>
<feature type="compositionally biased region" description="Polar residues" evidence="2">
    <location>
        <begin position="795"/>
        <end position="836"/>
    </location>
</feature>
<dbReference type="Pfam" id="PF00169">
    <property type="entry name" value="PH"/>
    <property type="match status" value="1"/>
</dbReference>
<dbReference type="PANTHER" id="PTHR23176">
    <property type="entry name" value="RHO/RAC/CDC GTPASE-ACTIVATING PROTEIN"/>
    <property type="match status" value="1"/>
</dbReference>
<dbReference type="SMART" id="SM00324">
    <property type="entry name" value="RhoGAP"/>
    <property type="match status" value="1"/>
</dbReference>
<feature type="compositionally biased region" description="Polar residues" evidence="2">
    <location>
        <begin position="434"/>
        <end position="460"/>
    </location>
</feature>
<dbReference type="InterPro" id="IPR008936">
    <property type="entry name" value="Rho_GTPase_activation_prot"/>
</dbReference>
<proteinExistence type="predicted"/>
<evidence type="ECO:0000313" key="7">
    <source>
        <dbReference type="Proteomes" id="UP000289152"/>
    </source>
</evidence>
<feature type="region of interest" description="Disordered" evidence="2">
    <location>
        <begin position="1"/>
        <end position="57"/>
    </location>
</feature>
<feature type="compositionally biased region" description="Polar residues" evidence="2">
    <location>
        <begin position="1241"/>
        <end position="1253"/>
    </location>
</feature>
<comment type="caution">
    <text evidence="6">The sequence shown here is derived from an EMBL/GenBank/DDBJ whole genome shotgun (WGS) entry which is preliminary data.</text>
</comment>
<feature type="compositionally biased region" description="Gly residues" evidence="2">
    <location>
        <begin position="1157"/>
        <end position="1168"/>
    </location>
</feature>
<dbReference type="EMBL" id="SDIL01000035">
    <property type="protein sequence ID" value="RXK39212.1"/>
    <property type="molecule type" value="Genomic_DNA"/>
</dbReference>
<gene>
    <name evidence="6" type="ORF">M231_03569</name>
</gene>
<feature type="compositionally biased region" description="Polar residues" evidence="2">
    <location>
        <begin position="1305"/>
        <end position="1315"/>
    </location>
</feature>
<keyword evidence="1" id="KW-0343">GTPase activation</keyword>
<dbReference type="PANTHER" id="PTHR23176:SF129">
    <property type="entry name" value="RHO GTPASE ACTIVATING PROTEIN AT 16F, ISOFORM E-RELATED"/>
    <property type="match status" value="1"/>
</dbReference>
<dbReference type="InterPro" id="IPR001849">
    <property type="entry name" value="PH_domain"/>
</dbReference>
<evidence type="ECO:0008006" key="8">
    <source>
        <dbReference type="Google" id="ProtNLM"/>
    </source>
</evidence>
<dbReference type="Pfam" id="PF00620">
    <property type="entry name" value="RhoGAP"/>
    <property type="match status" value="1"/>
</dbReference>
<dbReference type="CDD" id="cd06093">
    <property type="entry name" value="PX_domain"/>
    <property type="match status" value="1"/>
</dbReference>
<dbReference type="InterPro" id="IPR036871">
    <property type="entry name" value="PX_dom_sf"/>
</dbReference>
<evidence type="ECO:0000259" key="4">
    <source>
        <dbReference type="PROSITE" id="PS50195"/>
    </source>
</evidence>
<dbReference type="Gene3D" id="3.30.1520.10">
    <property type="entry name" value="Phox-like domain"/>
    <property type="match status" value="1"/>
</dbReference>
<keyword evidence="7" id="KW-1185">Reference proteome</keyword>
<dbReference type="SUPFAM" id="SSF50729">
    <property type="entry name" value="PH domain-like"/>
    <property type="match status" value="1"/>
</dbReference>
<feature type="compositionally biased region" description="Basic and acidic residues" evidence="2">
    <location>
        <begin position="1264"/>
        <end position="1304"/>
    </location>
</feature>